<feature type="transmembrane region" description="Helical" evidence="15">
    <location>
        <begin position="41"/>
        <end position="62"/>
    </location>
</feature>
<dbReference type="InterPro" id="IPR052232">
    <property type="entry name" value="RLK_Ser/Thr-Kinase"/>
</dbReference>
<evidence type="ECO:0000256" key="9">
    <source>
        <dbReference type="ARBA" id="ARBA00022840"/>
    </source>
</evidence>
<proteinExistence type="predicted"/>
<evidence type="ECO:0000256" key="1">
    <source>
        <dbReference type="ARBA" id="ARBA00004167"/>
    </source>
</evidence>
<evidence type="ECO:0000313" key="17">
    <source>
        <dbReference type="EMBL" id="RYR06591.1"/>
    </source>
</evidence>
<dbReference type="PROSITE" id="PS50011">
    <property type="entry name" value="PROTEIN_KINASE_DOM"/>
    <property type="match status" value="1"/>
</dbReference>
<evidence type="ECO:0000256" key="12">
    <source>
        <dbReference type="ARBA" id="ARBA00047899"/>
    </source>
</evidence>
<dbReference type="GO" id="GO:0004674">
    <property type="term" value="F:protein serine/threonine kinase activity"/>
    <property type="evidence" value="ECO:0007669"/>
    <property type="project" value="UniProtKB-KW"/>
</dbReference>
<comment type="caution">
    <text evidence="17">The sequence shown here is derived from an EMBL/GenBank/DDBJ whole genome shotgun (WGS) entry which is preliminary data.</text>
</comment>
<keyword evidence="10 15" id="KW-1133">Transmembrane helix</keyword>
<comment type="catalytic activity">
    <reaction evidence="13">
        <text>L-seryl-[protein] + ATP = O-phospho-L-seryl-[protein] + ADP + H(+)</text>
        <dbReference type="Rhea" id="RHEA:17989"/>
        <dbReference type="Rhea" id="RHEA-COMP:9863"/>
        <dbReference type="Rhea" id="RHEA-COMP:11604"/>
        <dbReference type="ChEBI" id="CHEBI:15378"/>
        <dbReference type="ChEBI" id="CHEBI:29999"/>
        <dbReference type="ChEBI" id="CHEBI:30616"/>
        <dbReference type="ChEBI" id="CHEBI:83421"/>
        <dbReference type="ChEBI" id="CHEBI:456216"/>
        <dbReference type="EC" id="2.7.11.1"/>
    </reaction>
</comment>
<feature type="compositionally biased region" description="Basic residues" evidence="14">
    <location>
        <begin position="1"/>
        <end position="12"/>
    </location>
</feature>
<dbReference type="InterPro" id="IPR001245">
    <property type="entry name" value="Ser-Thr/Tyr_kinase_cat_dom"/>
</dbReference>
<comment type="subcellular location">
    <subcellularLocation>
        <location evidence="1">Membrane</location>
        <topology evidence="1">Single-pass membrane protein</topology>
    </subcellularLocation>
</comment>
<feature type="domain" description="Protein kinase" evidence="16">
    <location>
        <begin position="374"/>
        <end position="634"/>
    </location>
</feature>
<evidence type="ECO:0000256" key="14">
    <source>
        <dbReference type="SAM" id="MobiDB-lite"/>
    </source>
</evidence>
<evidence type="ECO:0000256" key="3">
    <source>
        <dbReference type="ARBA" id="ARBA00022527"/>
    </source>
</evidence>
<dbReference type="InterPro" id="IPR000719">
    <property type="entry name" value="Prot_kinase_dom"/>
</dbReference>
<keyword evidence="9" id="KW-0067">ATP-binding</keyword>
<evidence type="ECO:0000256" key="2">
    <source>
        <dbReference type="ARBA" id="ARBA00012513"/>
    </source>
</evidence>
<evidence type="ECO:0000256" key="6">
    <source>
        <dbReference type="ARBA" id="ARBA00022692"/>
    </source>
</evidence>
<evidence type="ECO:0000256" key="7">
    <source>
        <dbReference type="ARBA" id="ARBA00022741"/>
    </source>
</evidence>
<reference evidence="17 18" key="1">
    <citation type="submission" date="2019-01" db="EMBL/GenBank/DDBJ databases">
        <title>Sequencing of cultivated peanut Arachis hypogaea provides insights into genome evolution and oil improvement.</title>
        <authorList>
            <person name="Chen X."/>
        </authorList>
    </citation>
    <scope>NUCLEOTIDE SEQUENCE [LARGE SCALE GENOMIC DNA]</scope>
    <source>
        <strain evidence="18">cv. Fuhuasheng</strain>
        <tissue evidence="17">Leaves</tissue>
    </source>
</reference>
<dbReference type="GO" id="GO:0016603">
    <property type="term" value="F:glutaminyl-peptide cyclotransferase activity"/>
    <property type="evidence" value="ECO:0007669"/>
    <property type="project" value="InterPro"/>
</dbReference>
<keyword evidence="7" id="KW-0547">Nucleotide-binding</keyword>
<dbReference type="Pfam" id="PF05096">
    <property type="entry name" value="Glu_cyclase_2"/>
    <property type="match status" value="2"/>
</dbReference>
<protein>
    <recommendedName>
        <fullName evidence="2">non-specific serine/threonine protein kinase</fullName>
        <ecNumber evidence="2">2.7.11.1</ecNumber>
    </recommendedName>
</protein>
<evidence type="ECO:0000259" key="16">
    <source>
        <dbReference type="PROSITE" id="PS50011"/>
    </source>
</evidence>
<name>A0A444YXD0_ARAHY</name>
<dbReference type="Pfam" id="PF07714">
    <property type="entry name" value="PK_Tyr_Ser-Thr"/>
    <property type="match status" value="1"/>
</dbReference>
<accession>A0A444YXD0</accession>
<sequence length="647" mass="73198">MGARSLKKRRHGEHLAAPQASSMAAAAANSPPRRNKARRPYATVSVLLSGVLFVSVAALLFISSNKWRAFGNYVSYEMVNVVNEFPHDPEAFTQGLLYAGNDTLFESTGLYGRSSVRRVALHTGKVEELQRMGDSLFGEGLTLLDKRLFQVTWLQKVGFIYDQKTLGELGTFNHEMKDGWGLATDGKVLFGSDGSSTLYQLDPRTFKGLPLMRFYSFPFLHLNAWSLPQPLITLSKHTIYYKDQQVYNLNELEYIDGEVWANVFTLKLKQIDLICIMKGLIDAGYTAIDVLNGIAWDRQQKRIFVTGKLWPKLYEIKVVPINKPIDEGIIEQLCLHDLDGHDGAELLQSDSPEFKGVMCQHFQVEELEDATNGFAERNVIESGDNGTVYRGLLATNMKVVVKKLPCHSCQPEESFASQVELTARAKHKRLVKLIGYSTNRTCRLLVSEYIDNGNLHKWLHEFQGSLSPLTWSIRLHILQAVANGIAYLHEEVEPKIIHGSIKSKNILLDQQWNPKISDFGLFKLQSSNSSHSMSNFTESNDIYDFGILIMEIISGRIPFPSHHSQPQAYIVDWFKSMISNGKISDLVDPKLPKKPSSIVLKRIILLALWCVDLDMNPKLKMEDVVQMLESNQLLFYVGTTTFRGYYH</sequence>
<organism evidence="17 18">
    <name type="scientific">Arachis hypogaea</name>
    <name type="common">Peanut</name>
    <dbReference type="NCBI Taxonomy" id="3818"/>
    <lineage>
        <taxon>Eukaryota</taxon>
        <taxon>Viridiplantae</taxon>
        <taxon>Streptophyta</taxon>
        <taxon>Embryophyta</taxon>
        <taxon>Tracheophyta</taxon>
        <taxon>Spermatophyta</taxon>
        <taxon>Magnoliopsida</taxon>
        <taxon>eudicotyledons</taxon>
        <taxon>Gunneridae</taxon>
        <taxon>Pentapetalae</taxon>
        <taxon>rosids</taxon>
        <taxon>fabids</taxon>
        <taxon>Fabales</taxon>
        <taxon>Fabaceae</taxon>
        <taxon>Papilionoideae</taxon>
        <taxon>50 kb inversion clade</taxon>
        <taxon>dalbergioids sensu lato</taxon>
        <taxon>Dalbergieae</taxon>
        <taxon>Pterocarpus clade</taxon>
        <taxon>Arachis</taxon>
    </lineage>
</organism>
<dbReference type="SUPFAM" id="SSF56112">
    <property type="entry name" value="Protein kinase-like (PK-like)"/>
    <property type="match status" value="1"/>
</dbReference>
<dbReference type="GO" id="GO:0005524">
    <property type="term" value="F:ATP binding"/>
    <property type="evidence" value="ECO:0007669"/>
    <property type="project" value="UniProtKB-KW"/>
</dbReference>
<evidence type="ECO:0000256" key="10">
    <source>
        <dbReference type="ARBA" id="ARBA00022989"/>
    </source>
</evidence>
<dbReference type="AlphaFoldDB" id="A0A444YXD0"/>
<evidence type="ECO:0000256" key="8">
    <source>
        <dbReference type="ARBA" id="ARBA00022777"/>
    </source>
</evidence>
<dbReference type="SUPFAM" id="SSF50969">
    <property type="entry name" value="YVTN repeat-like/Quinoprotein amine dehydrogenase"/>
    <property type="match status" value="1"/>
</dbReference>
<evidence type="ECO:0000313" key="18">
    <source>
        <dbReference type="Proteomes" id="UP000289738"/>
    </source>
</evidence>
<dbReference type="GO" id="GO:0016020">
    <property type="term" value="C:membrane"/>
    <property type="evidence" value="ECO:0007669"/>
    <property type="project" value="UniProtKB-SubCell"/>
</dbReference>
<evidence type="ECO:0000256" key="13">
    <source>
        <dbReference type="ARBA" id="ARBA00048679"/>
    </source>
</evidence>
<feature type="compositionally biased region" description="Low complexity" evidence="14">
    <location>
        <begin position="16"/>
        <end position="32"/>
    </location>
</feature>
<dbReference type="InterPro" id="IPR007788">
    <property type="entry name" value="QCT"/>
</dbReference>
<dbReference type="EC" id="2.7.11.1" evidence="2"/>
<comment type="catalytic activity">
    <reaction evidence="12">
        <text>L-threonyl-[protein] + ATP = O-phospho-L-threonyl-[protein] + ADP + H(+)</text>
        <dbReference type="Rhea" id="RHEA:46608"/>
        <dbReference type="Rhea" id="RHEA-COMP:11060"/>
        <dbReference type="Rhea" id="RHEA-COMP:11605"/>
        <dbReference type="ChEBI" id="CHEBI:15378"/>
        <dbReference type="ChEBI" id="CHEBI:30013"/>
        <dbReference type="ChEBI" id="CHEBI:30616"/>
        <dbReference type="ChEBI" id="CHEBI:61977"/>
        <dbReference type="ChEBI" id="CHEBI:456216"/>
        <dbReference type="EC" id="2.7.11.1"/>
    </reaction>
</comment>
<keyword evidence="8" id="KW-0418">Kinase</keyword>
<evidence type="ECO:0000256" key="4">
    <source>
        <dbReference type="ARBA" id="ARBA00022553"/>
    </source>
</evidence>
<gene>
    <name evidence="17" type="ORF">Ahy_B05g073906</name>
</gene>
<evidence type="ECO:0000256" key="5">
    <source>
        <dbReference type="ARBA" id="ARBA00022679"/>
    </source>
</evidence>
<evidence type="ECO:0000256" key="15">
    <source>
        <dbReference type="SAM" id="Phobius"/>
    </source>
</evidence>
<keyword evidence="3" id="KW-0723">Serine/threonine-protein kinase</keyword>
<keyword evidence="18" id="KW-1185">Reference proteome</keyword>
<dbReference type="Gene3D" id="3.30.200.20">
    <property type="entry name" value="Phosphorylase Kinase, domain 1"/>
    <property type="match status" value="1"/>
</dbReference>
<dbReference type="InterPro" id="IPR011044">
    <property type="entry name" value="Quino_amine_DH_bsu"/>
</dbReference>
<keyword evidence="11 15" id="KW-0472">Membrane</keyword>
<dbReference type="EMBL" id="SDMP01000015">
    <property type="protein sequence ID" value="RYR06591.1"/>
    <property type="molecule type" value="Genomic_DNA"/>
</dbReference>
<dbReference type="Gene3D" id="1.10.510.10">
    <property type="entry name" value="Transferase(Phosphotransferase) domain 1"/>
    <property type="match status" value="1"/>
</dbReference>
<keyword evidence="5" id="KW-0808">Transferase</keyword>
<feature type="region of interest" description="Disordered" evidence="14">
    <location>
        <begin position="1"/>
        <end position="36"/>
    </location>
</feature>
<keyword evidence="4" id="KW-0597">Phosphoprotein</keyword>
<dbReference type="PANTHER" id="PTHR47984">
    <property type="entry name" value="OS01G0323000 PROTEIN"/>
    <property type="match status" value="1"/>
</dbReference>
<dbReference type="InterPro" id="IPR011009">
    <property type="entry name" value="Kinase-like_dom_sf"/>
</dbReference>
<keyword evidence="6 15" id="KW-0812">Transmembrane</keyword>
<evidence type="ECO:0000256" key="11">
    <source>
        <dbReference type="ARBA" id="ARBA00023136"/>
    </source>
</evidence>
<dbReference type="PANTHER" id="PTHR47984:SF15">
    <property type="entry name" value="PROTEIN KINASE DOMAIN-CONTAINING PROTEIN"/>
    <property type="match status" value="1"/>
</dbReference>
<dbReference type="Proteomes" id="UP000289738">
    <property type="component" value="Chromosome B05"/>
</dbReference>
<dbReference type="FunFam" id="1.10.510.10:FF:000035">
    <property type="entry name" value="Putative receptor-like serine/threonine-protein kinase"/>
    <property type="match status" value="1"/>
</dbReference>